<dbReference type="Proteomes" id="UP000239415">
    <property type="component" value="Unassembled WGS sequence"/>
</dbReference>
<dbReference type="EMBL" id="PVMZ01000003">
    <property type="protein sequence ID" value="PRX23699.1"/>
    <property type="molecule type" value="Genomic_DNA"/>
</dbReference>
<organism evidence="1 2">
    <name type="scientific">Actinoplanes italicus</name>
    <dbReference type="NCBI Taxonomy" id="113567"/>
    <lineage>
        <taxon>Bacteria</taxon>
        <taxon>Bacillati</taxon>
        <taxon>Actinomycetota</taxon>
        <taxon>Actinomycetes</taxon>
        <taxon>Micromonosporales</taxon>
        <taxon>Micromonosporaceae</taxon>
        <taxon>Actinoplanes</taxon>
    </lineage>
</organism>
<dbReference type="AlphaFoldDB" id="A0A2T0KJI7"/>
<proteinExistence type="predicted"/>
<gene>
    <name evidence="1" type="ORF">CLV67_103448</name>
</gene>
<reference evidence="1 2" key="1">
    <citation type="submission" date="2018-03" db="EMBL/GenBank/DDBJ databases">
        <title>Genomic Encyclopedia of Archaeal and Bacterial Type Strains, Phase II (KMG-II): from individual species to whole genera.</title>
        <authorList>
            <person name="Goeker M."/>
        </authorList>
    </citation>
    <scope>NUCLEOTIDE SEQUENCE [LARGE SCALE GENOMIC DNA]</scope>
    <source>
        <strain evidence="1 2">DSM 43146</strain>
    </source>
</reference>
<dbReference type="OrthoDB" id="3400183at2"/>
<evidence type="ECO:0000313" key="1">
    <source>
        <dbReference type="EMBL" id="PRX23699.1"/>
    </source>
</evidence>
<sequence>MGAAEIAARLRVGETRAKHYTSLPTWPATYDELAMGRVWATEDVEAWIVEHRPDLNEDADE</sequence>
<name>A0A2T0KJI7_9ACTN</name>
<protein>
    <recommendedName>
        <fullName evidence="3">AlpA family transcriptional regulator</fullName>
    </recommendedName>
</protein>
<evidence type="ECO:0008006" key="3">
    <source>
        <dbReference type="Google" id="ProtNLM"/>
    </source>
</evidence>
<keyword evidence="2" id="KW-1185">Reference proteome</keyword>
<comment type="caution">
    <text evidence="1">The sequence shown here is derived from an EMBL/GenBank/DDBJ whole genome shotgun (WGS) entry which is preliminary data.</text>
</comment>
<accession>A0A2T0KJI7</accession>
<evidence type="ECO:0000313" key="2">
    <source>
        <dbReference type="Proteomes" id="UP000239415"/>
    </source>
</evidence>